<dbReference type="AlphaFoldDB" id="A0AAN7T3S2"/>
<feature type="region of interest" description="Disordered" evidence="1">
    <location>
        <begin position="1"/>
        <end position="50"/>
    </location>
</feature>
<keyword evidence="3" id="KW-1185">Reference proteome</keyword>
<sequence>MNSISDAMKAPTLTAESLEYDRTLNSQRAKPVPPYEHTASFSQQRQTYPPVLLAPTPNSKEELQTRTQTHFTVDVDSLPQMEYPSSIPHLSHASLEHRNHRNYVTCYRSLQRDGWLPFERSYIDTEAVEKDFAPARDLCDEQERAQEENSDCIIIDSVAQEDDEAEEEVSAVENARSDSNKAIAYWLVAFAQARRLPKPADQSHRALKTLS</sequence>
<name>A0AAN7T3S2_9EURO</name>
<evidence type="ECO:0000256" key="1">
    <source>
        <dbReference type="SAM" id="MobiDB-lite"/>
    </source>
</evidence>
<organism evidence="2 3">
    <name type="scientific">Lithohypha guttulata</name>
    <dbReference type="NCBI Taxonomy" id="1690604"/>
    <lineage>
        <taxon>Eukaryota</taxon>
        <taxon>Fungi</taxon>
        <taxon>Dikarya</taxon>
        <taxon>Ascomycota</taxon>
        <taxon>Pezizomycotina</taxon>
        <taxon>Eurotiomycetes</taxon>
        <taxon>Chaetothyriomycetidae</taxon>
        <taxon>Chaetothyriales</taxon>
        <taxon>Trichomeriaceae</taxon>
        <taxon>Lithohypha</taxon>
    </lineage>
</organism>
<accession>A0AAN7T3S2</accession>
<dbReference type="EMBL" id="JAVRRJ010000002">
    <property type="protein sequence ID" value="KAK5088539.1"/>
    <property type="molecule type" value="Genomic_DNA"/>
</dbReference>
<gene>
    <name evidence="2" type="ORF">LTR05_002759</name>
</gene>
<evidence type="ECO:0000313" key="3">
    <source>
        <dbReference type="Proteomes" id="UP001309876"/>
    </source>
</evidence>
<comment type="caution">
    <text evidence="2">The sequence shown here is derived from an EMBL/GenBank/DDBJ whole genome shotgun (WGS) entry which is preliminary data.</text>
</comment>
<reference evidence="2 3" key="1">
    <citation type="submission" date="2023-08" db="EMBL/GenBank/DDBJ databases">
        <title>Black Yeasts Isolated from many extreme environments.</title>
        <authorList>
            <person name="Coleine C."/>
            <person name="Stajich J.E."/>
            <person name="Selbmann L."/>
        </authorList>
    </citation>
    <scope>NUCLEOTIDE SEQUENCE [LARGE SCALE GENOMIC DNA]</scope>
    <source>
        <strain evidence="2 3">CCFEE 5910</strain>
    </source>
</reference>
<proteinExistence type="predicted"/>
<protein>
    <submittedName>
        <fullName evidence="2">Uncharacterized protein</fullName>
    </submittedName>
</protein>
<dbReference type="Proteomes" id="UP001309876">
    <property type="component" value="Unassembled WGS sequence"/>
</dbReference>
<evidence type="ECO:0000313" key="2">
    <source>
        <dbReference type="EMBL" id="KAK5088539.1"/>
    </source>
</evidence>